<reference evidence="1 2" key="1">
    <citation type="submission" date="2015-01" db="EMBL/GenBank/DDBJ databases">
        <title>Evolution of Trichinella species and genotypes.</title>
        <authorList>
            <person name="Korhonen P.K."/>
            <person name="Edoardo P."/>
            <person name="Giuseppe L.R."/>
            <person name="Gasser R.B."/>
        </authorList>
    </citation>
    <scope>NUCLEOTIDE SEQUENCE [LARGE SCALE GENOMIC DNA]</scope>
    <source>
        <strain evidence="1">ISS417</strain>
    </source>
</reference>
<sequence length="77" mass="9263">MWRRQALDSSAPFIMQRVYYKQRDTRDNTKWLYYKRSTNREAHDVFLLRCTPHCSVHHTDDLTLPPVALQKGKRDAQ</sequence>
<dbReference type="EMBL" id="JYDJ01002322">
    <property type="protein sequence ID" value="KRX30637.1"/>
    <property type="molecule type" value="Genomic_DNA"/>
</dbReference>
<protein>
    <submittedName>
        <fullName evidence="1">Uncharacterized protein</fullName>
    </submittedName>
</protein>
<gene>
    <name evidence="1" type="ORF">T05_6308</name>
</gene>
<evidence type="ECO:0000313" key="2">
    <source>
        <dbReference type="Proteomes" id="UP000055048"/>
    </source>
</evidence>
<evidence type="ECO:0000313" key="1">
    <source>
        <dbReference type="EMBL" id="KRX30637.1"/>
    </source>
</evidence>
<proteinExistence type="predicted"/>
<accession>A0A0V0SV69</accession>
<dbReference type="AlphaFoldDB" id="A0A0V0SV69"/>
<keyword evidence="2" id="KW-1185">Reference proteome</keyword>
<dbReference type="Proteomes" id="UP000055048">
    <property type="component" value="Unassembled WGS sequence"/>
</dbReference>
<comment type="caution">
    <text evidence="1">The sequence shown here is derived from an EMBL/GenBank/DDBJ whole genome shotgun (WGS) entry which is preliminary data.</text>
</comment>
<name>A0A0V0SV69_9BILA</name>
<feature type="non-terminal residue" evidence="1">
    <location>
        <position position="77"/>
    </location>
</feature>
<organism evidence="1 2">
    <name type="scientific">Trichinella murrelli</name>
    <dbReference type="NCBI Taxonomy" id="144512"/>
    <lineage>
        <taxon>Eukaryota</taxon>
        <taxon>Metazoa</taxon>
        <taxon>Ecdysozoa</taxon>
        <taxon>Nematoda</taxon>
        <taxon>Enoplea</taxon>
        <taxon>Dorylaimia</taxon>
        <taxon>Trichinellida</taxon>
        <taxon>Trichinellidae</taxon>
        <taxon>Trichinella</taxon>
    </lineage>
</organism>